<feature type="region of interest" description="Disordered" evidence="3">
    <location>
        <begin position="158"/>
        <end position="217"/>
    </location>
</feature>
<dbReference type="InterPro" id="IPR007348">
    <property type="entry name" value="CopC_dom"/>
</dbReference>
<dbReference type="Proteomes" id="UP000249045">
    <property type="component" value="Unassembled WGS sequence"/>
</dbReference>
<comment type="caution">
    <text evidence="7">The sequence shown here is derived from an EMBL/GenBank/DDBJ whole genome shotgun (WGS) entry which is preliminary data.</text>
</comment>
<feature type="compositionally biased region" description="Low complexity" evidence="3">
    <location>
        <begin position="190"/>
        <end position="209"/>
    </location>
</feature>
<proteinExistence type="predicted"/>
<name>A0ABX9D8J3_9ACTN</name>
<evidence type="ECO:0000256" key="4">
    <source>
        <dbReference type="SAM" id="Phobius"/>
    </source>
</evidence>
<feature type="region of interest" description="Disordered" evidence="3">
    <location>
        <begin position="412"/>
        <end position="460"/>
    </location>
</feature>
<protein>
    <recommendedName>
        <fullName evidence="6">CopC domain-containing protein</fullName>
    </recommendedName>
</protein>
<feature type="domain" description="CopC" evidence="6">
    <location>
        <begin position="36"/>
        <end position="152"/>
    </location>
</feature>
<evidence type="ECO:0000256" key="3">
    <source>
        <dbReference type="SAM" id="MobiDB-lite"/>
    </source>
</evidence>
<evidence type="ECO:0000256" key="5">
    <source>
        <dbReference type="SAM" id="SignalP"/>
    </source>
</evidence>
<accession>A0ABX9D8J3</accession>
<keyword evidence="4" id="KW-0812">Transmembrane</keyword>
<keyword evidence="4" id="KW-0472">Membrane</keyword>
<feature type="chain" id="PRO_5046170350" description="CopC domain-containing protein" evidence="5">
    <location>
        <begin position="31"/>
        <end position="692"/>
    </location>
</feature>
<feature type="region of interest" description="Disordered" evidence="3">
    <location>
        <begin position="244"/>
        <end position="299"/>
    </location>
</feature>
<sequence length="692" mass="70499">MRRLPQTCGRVVSGLLAFLLASAVALLASAQPAAAHGTLAASTPASGATVREPLTEVRLYFTEKAAANAFFTITAPGGTRVDNGWSQGEPKPLEKPVREYFLVNGQFEPREYTTGFPAVVSVAHLPAKGQYSVSYLSVASDGDTVRGTLTFRYDGRVTAAPKGWSPPSTQPDPALVSATEQHNTSGQASAVPTTADDPSTPPAAVAPSTGSTEESGPGALAWAGWAAAVAAVGAVAGFVVWRRRSGGTPTGRGRTSAATSGRRGGGARTTNRAGTGKTVGGKAAGDKTVGGKAGAGKVGGGKVGAATGVVARTASDKRRPATVPAARKGNTVVTARTGVAVDPTPTDQVTKALASTEGEPTVDPGPRPDTDLAAATPGSRLSNTHLALFVGGLVIALLAGFGLARIGTADESPAAGNARPSAGGPPASGQVGSATDGHQHPAGTGPHTHRGDDATGATLATGTTVSAGGYTLQPMERSQPPGVRADYRFRIVGTDRQAATRFAVVHDKPLHLIVVGRDLTGYQHLHPTMASDGTWSVPLTLARPGGYRVFADFSVTAADGTQQPLVLGVDHTVPGAHSPTALPPAQAQATAGPYAVSMTGTPTVGVTAPIHFQVSADPTVPAQLERYLGAYGHLVVVREGDLGYVHVHPEQELVDGTVKFWLTAPSSGRYRAFFDFQVAGTVHTGEFTINVP</sequence>
<dbReference type="Pfam" id="PF04234">
    <property type="entry name" value="CopC"/>
    <property type="match status" value="1"/>
</dbReference>
<keyword evidence="2" id="KW-0186">Copper</keyword>
<feature type="compositionally biased region" description="Low complexity" evidence="3">
    <location>
        <begin position="251"/>
        <end position="261"/>
    </location>
</feature>
<evidence type="ECO:0000259" key="6">
    <source>
        <dbReference type="Pfam" id="PF04234"/>
    </source>
</evidence>
<keyword evidence="1 5" id="KW-0732">Signal</keyword>
<keyword evidence="4" id="KW-1133">Transmembrane helix</keyword>
<feature type="transmembrane region" description="Helical" evidence="4">
    <location>
        <begin position="219"/>
        <end position="241"/>
    </location>
</feature>
<organism evidence="7 8">
    <name type="scientific">Micromonospora noduli</name>
    <dbReference type="NCBI Taxonomy" id="709876"/>
    <lineage>
        <taxon>Bacteria</taxon>
        <taxon>Bacillati</taxon>
        <taxon>Actinomycetota</taxon>
        <taxon>Actinomycetes</taxon>
        <taxon>Micromonosporales</taxon>
        <taxon>Micromonosporaceae</taxon>
        <taxon>Micromonospora</taxon>
    </lineage>
</organism>
<feature type="region of interest" description="Disordered" evidence="3">
    <location>
        <begin position="354"/>
        <end position="376"/>
    </location>
</feature>
<dbReference type="Gene3D" id="2.60.40.1220">
    <property type="match status" value="1"/>
</dbReference>
<dbReference type="EMBL" id="PYAC01000001">
    <property type="protein sequence ID" value="RAO24846.1"/>
    <property type="molecule type" value="Genomic_DNA"/>
</dbReference>
<evidence type="ECO:0000313" key="8">
    <source>
        <dbReference type="Proteomes" id="UP000249045"/>
    </source>
</evidence>
<evidence type="ECO:0000256" key="1">
    <source>
        <dbReference type="ARBA" id="ARBA00022729"/>
    </source>
</evidence>
<dbReference type="InterPro" id="IPR014756">
    <property type="entry name" value="Ig_E-set"/>
</dbReference>
<dbReference type="RefSeq" id="WP_112727120.1">
    <property type="nucleotide sequence ID" value="NZ_PYAB01000055.1"/>
</dbReference>
<dbReference type="SUPFAM" id="SSF81296">
    <property type="entry name" value="E set domains"/>
    <property type="match status" value="1"/>
</dbReference>
<keyword evidence="8" id="KW-1185">Reference proteome</keyword>
<feature type="transmembrane region" description="Helical" evidence="4">
    <location>
        <begin position="386"/>
        <end position="404"/>
    </location>
</feature>
<dbReference type="InterPro" id="IPR014755">
    <property type="entry name" value="Cu-Rt/internalin_Ig-like"/>
</dbReference>
<feature type="compositionally biased region" description="Polar residues" evidence="3">
    <location>
        <begin position="178"/>
        <end position="188"/>
    </location>
</feature>
<gene>
    <name evidence="7" type="ORF">MED15_00604</name>
</gene>
<evidence type="ECO:0000313" key="7">
    <source>
        <dbReference type="EMBL" id="RAO24846.1"/>
    </source>
</evidence>
<evidence type="ECO:0000256" key="2">
    <source>
        <dbReference type="ARBA" id="ARBA00023008"/>
    </source>
</evidence>
<reference evidence="7 8" key="1">
    <citation type="submission" date="2018-03" db="EMBL/GenBank/DDBJ databases">
        <title>Defining the species Micromonospora saelicesensis and Micromonospora noduli under the framework of genomics.</title>
        <authorList>
            <person name="Riesco R."/>
            <person name="Trujillo M.E."/>
        </authorList>
    </citation>
    <scope>NUCLEOTIDE SEQUENCE [LARGE SCALE GENOMIC DNA]</scope>
    <source>
        <strain evidence="7 8">MED15</strain>
    </source>
</reference>
<feature type="signal peptide" evidence="5">
    <location>
        <begin position="1"/>
        <end position="30"/>
    </location>
</feature>